<keyword evidence="5" id="KW-0540">Nuclease</keyword>
<keyword evidence="5" id="KW-0255">Endonuclease</keyword>
<comment type="similarity">
    <text evidence="1">Belongs to the type-I restriction system S methylase family.</text>
</comment>
<evidence type="ECO:0000256" key="2">
    <source>
        <dbReference type="ARBA" id="ARBA00022747"/>
    </source>
</evidence>
<dbReference type="KEGG" id="salk:FBQ74_04680"/>
<protein>
    <submittedName>
        <fullName evidence="5">Restriction endonuclease subunit S</fullName>
    </submittedName>
</protein>
<dbReference type="AlphaFoldDB" id="A0A5B7YBC4"/>
<feature type="domain" description="Type I restriction modification DNA specificity" evidence="4">
    <location>
        <begin position="3"/>
        <end position="181"/>
    </location>
</feature>
<gene>
    <name evidence="5" type="ORF">FBQ74_04680</name>
</gene>
<dbReference type="GO" id="GO:0009307">
    <property type="term" value="P:DNA restriction-modification system"/>
    <property type="evidence" value="ECO:0007669"/>
    <property type="project" value="UniProtKB-KW"/>
</dbReference>
<sequence>MSWETAMLGDVCTLITDGKHGDCKNEENSGFYFISAKDIKNGKIDYIKARQITESDFAETHRRTDLRPGDVLITNSGTIGRLAVTEDEPRTRNTTFQKSVAILKPITTIIRSHFLYYSLEKDKTRLTNTAGGAAQKNLLLGDLRRFEIAIPNLKQQDDLVSYLKIYDDLIENNKRRIALLEESARQLYKEWFVRFRFPGHEHVKIVDGVPEGWVNGVVADLGEVVTGKTPSTKISENYGGDIPFIKTPDMHASSIVLQTEQCLSERGANSQLNKFIPKFSTLVACIGAGLGVVSLSSKRCQTNQQINSIVPKLEAYTFYSYLTLKDFREKLLAIGGGATMPNVNKSKFSNMKILLPNHKLLENFHEAVAPSFLQMEKLTGMNQRLIQARELLLPKLMSGELTV</sequence>
<organism evidence="5 6">
    <name type="scientific">Salinimonas iocasae</name>
    <dbReference type="NCBI Taxonomy" id="2572577"/>
    <lineage>
        <taxon>Bacteria</taxon>
        <taxon>Pseudomonadati</taxon>
        <taxon>Pseudomonadota</taxon>
        <taxon>Gammaproteobacteria</taxon>
        <taxon>Alteromonadales</taxon>
        <taxon>Alteromonadaceae</taxon>
        <taxon>Alteromonas/Salinimonas group</taxon>
        <taxon>Salinimonas</taxon>
    </lineage>
</organism>
<dbReference type="OrthoDB" id="9798929at2"/>
<dbReference type="REBASE" id="342674">
    <property type="entry name" value="S.Ssp18D6ORF4685P"/>
</dbReference>
<proteinExistence type="inferred from homology"/>
<keyword evidence="6" id="KW-1185">Reference proteome</keyword>
<feature type="domain" description="Type I restriction modification DNA specificity" evidence="4">
    <location>
        <begin position="210"/>
        <end position="357"/>
    </location>
</feature>
<dbReference type="InterPro" id="IPR052021">
    <property type="entry name" value="Type-I_RS_S_subunit"/>
</dbReference>
<evidence type="ECO:0000313" key="5">
    <source>
        <dbReference type="EMBL" id="QCZ92818.1"/>
    </source>
</evidence>
<dbReference type="CDD" id="cd17251">
    <property type="entry name" value="RMtype1_S_HinAWORF1578P-TRD2-CR2_like"/>
    <property type="match status" value="1"/>
</dbReference>
<evidence type="ECO:0000313" key="6">
    <source>
        <dbReference type="Proteomes" id="UP000304912"/>
    </source>
</evidence>
<dbReference type="CDD" id="cd17246">
    <property type="entry name" value="RMtype1_S_SonII-TRD2-CR2_like"/>
    <property type="match status" value="1"/>
</dbReference>
<dbReference type="Pfam" id="PF01420">
    <property type="entry name" value="Methylase_S"/>
    <property type="match status" value="2"/>
</dbReference>
<keyword evidence="3" id="KW-0238">DNA-binding</keyword>
<dbReference type="InterPro" id="IPR000055">
    <property type="entry name" value="Restrct_endonuc_typeI_TRD"/>
</dbReference>
<name>A0A5B7YBC4_9ALTE</name>
<dbReference type="Gene3D" id="1.10.287.1120">
    <property type="entry name" value="Bipartite methylase S protein"/>
    <property type="match status" value="1"/>
</dbReference>
<dbReference type="PANTHER" id="PTHR30408">
    <property type="entry name" value="TYPE-1 RESTRICTION ENZYME ECOKI SPECIFICITY PROTEIN"/>
    <property type="match status" value="1"/>
</dbReference>
<evidence type="ECO:0000259" key="4">
    <source>
        <dbReference type="Pfam" id="PF01420"/>
    </source>
</evidence>
<reference evidence="5 6" key="1">
    <citation type="submission" date="2019-04" db="EMBL/GenBank/DDBJ databases">
        <title>Salinimonas iocasae sp. nov., a halophilic bacterium isolated from the outer tube casing of tubeworms in Okinawa Trough.</title>
        <authorList>
            <person name="Zhang H."/>
            <person name="Wang H."/>
            <person name="Li C."/>
        </authorList>
    </citation>
    <scope>NUCLEOTIDE SEQUENCE [LARGE SCALE GENOMIC DNA]</scope>
    <source>
        <strain evidence="5 6">KX18D6</strain>
    </source>
</reference>
<dbReference type="GO" id="GO:0003677">
    <property type="term" value="F:DNA binding"/>
    <property type="evidence" value="ECO:0007669"/>
    <property type="project" value="UniProtKB-KW"/>
</dbReference>
<keyword evidence="2" id="KW-0680">Restriction system</keyword>
<evidence type="ECO:0000256" key="1">
    <source>
        <dbReference type="ARBA" id="ARBA00010923"/>
    </source>
</evidence>
<dbReference type="Gene3D" id="3.90.220.20">
    <property type="entry name" value="DNA methylase specificity domains"/>
    <property type="match status" value="2"/>
</dbReference>
<dbReference type="EMBL" id="CP039852">
    <property type="protein sequence ID" value="QCZ92818.1"/>
    <property type="molecule type" value="Genomic_DNA"/>
</dbReference>
<dbReference type="InterPro" id="IPR044946">
    <property type="entry name" value="Restrct_endonuc_typeI_TRD_sf"/>
</dbReference>
<dbReference type="RefSeq" id="WP_139755567.1">
    <property type="nucleotide sequence ID" value="NZ_CP039852.1"/>
</dbReference>
<dbReference type="PANTHER" id="PTHR30408:SF13">
    <property type="entry name" value="TYPE I RESTRICTION ENZYME HINDI SPECIFICITY SUBUNIT"/>
    <property type="match status" value="1"/>
</dbReference>
<evidence type="ECO:0000256" key="3">
    <source>
        <dbReference type="ARBA" id="ARBA00023125"/>
    </source>
</evidence>
<accession>A0A5B7YBC4</accession>
<keyword evidence="5" id="KW-0378">Hydrolase</keyword>
<dbReference type="SUPFAM" id="SSF116734">
    <property type="entry name" value="DNA methylase specificity domain"/>
    <property type="match status" value="2"/>
</dbReference>
<dbReference type="GO" id="GO:0004519">
    <property type="term" value="F:endonuclease activity"/>
    <property type="evidence" value="ECO:0007669"/>
    <property type="project" value="UniProtKB-KW"/>
</dbReference>
<dbReference type="Proteomes" id="UP000304912">
    <property type="component" value="Chromosome"/>
</dbReference>